<dbReference type="RefSeq" id="WP_043253341.1">
    <property type="nucleotide sequence ID" value="NZ_HG322950.1"/>
</dbReference>
<protein>
    <recommendedName>
        <fullName evidence="3">Nuclear transport factor 2 family protein</fullName>
    </recommendedName>
</protein>
<dbReference type="HOGENOM" id="CLU_136595_2_2_6"/>
<organism evidence="1 2">
    <name type="scientific">Pseudomonas knackmussii (strain DSM 6978 / CCUG 54928 / LMG 23759 / B13)</name>
    <dbReference type="NCBI Taxonomy" id="1301098"/>
    <lineage>
        <taxon>Bacteria</taxon>
        <taxon>Pseudomonadati</taxon>
        <taxon>Pseudomonadota</taxon>
        <taxon>Gammaproteobacteria</taxon>
        <taxon>Pseudomonadales</taxon>
        <taxon>Pseudomonadaceae</taxon>
        <taxon>Pseudomonas</taxon>
    </lineage>
</organism>
<evidence type="ECO:0000313" key="2">
    <source>
        <dbReference type="Proteomes" id="UP000025241"/>
    </source>
</evidence>
<dbReference type="AlphaFoldDB" id="A0A024HIY0"/>
<dbReference type="PATRIC" id="fig|1301098.3.peg.3522"/>
<dbReference type="STRING" id="1301098.PKB_3503"/>
<reference evidence="1 2" key="1">
    <citation type="submission" date="2013-03" db="EMBL/GenBank/DDBJ databases">
        <authorList>
            <person name="Linke B."/>
        </authorList>
    </citation>
    <scope>NUCLEOTIDE SEQUENCE [LARGE SCALE GENOMIC DNA]</scope>
    <source>
        <strain evidence="1 2">B13</strain>
    </source>
</reference>
<dbReference type="OrthoDB" id="5676998at2"/>
<name>A0A024HIY0_PSEKB</name>
<reference evidence="1 2" key="2">
    <citation type="submission" date="2014-05" db="EMBL/GenBank/DDBJ databases">
        <title>Genome sequence of the 3-chlorobenzoate degrading bacterium Pseudomonas knackmussii B13 shows multiple evidence for horizontal gene transfer.</title>
        <authorList>
            <person name="Miyazaki R."/>
            <person name="Bertelli C."/>
            <person name="Falquet L."/>
            <person name="Robinson-Rechavi M."/>
            <person name="Gharib W."/>
            <person name="Roy S."/>
            <person name="Van der Meer J.R."/>
        </authorList>
    </citation>
    <scope>NUCLEOTIDE SEQUENCE [LARGE SCALE GENOMIC DNA]</scope>
    <source>
        <strain evidence="1 2">B13</strain>
    </source>
</reference>
<dbReference type="Pfam" id="PF12893">
    <property type="entry name" value="Lumazine_bd_2"/>
    <property type="match status" value="1"/>
</dbReference>
<gene>
    <name evidence="1" type="ORF">PKB_3503</name>
</gene>
<sequence length="125" mass="13863">MADNSGQAAAAAIREVVRDYVEGMVFADEKRLRRAFHPDCKVIGHYQGDLEWLGFEDFVAAVLAGGAAEEGSQATWEIQALDVTGDSAAVKVLDDYLDMRFTDYLSLLRTDAGWVIVNKLYYLHS</sequence>
<keyword evidence="2" id="KW-1185">Reference proteome</keyword>
<accession>A0A024HIY0</accession>
<dbReference type="InterPro" id="IPR032710">
    <property type="entry name" value="NTF2-like_dom_sf"/>
</dbReference>
<dbReference type="Gene3D" id="3.10.450.50">
    <property type="match status" value="1"/>
</dbReference>
<dbReference type="InterPro" id="IPR039437">
    <property type="entry name" value="FrzH/put_lumazine-bd"/>
</dbReference>
<dbReference type="KEGG" id="pkc:PKB_3503"/>
<evidence type="ECO:0008006" key="3">
    <source>
        <dbReference type="Google" id="ProtNLM"/>
    </source>
</evidence>
<dbReference type="SUPFAM" id="SSF54427">
    <property type="entry name" value="NTF2-like"/>
    <property type="match status" value="1"/>
</dbReference>
<proteinExistence type="predicted"/>
<dbReference type="Proteomes" id="UP000025241">
    <property type="component" value="Chromosome I"/>
</dbReference>
<dbReference type="EMBL" id="HG322950">
    <property type="protein sequence ID" value="CDF84846.1"/>
    <property type="molecule type" value="Genomic_DNA"/>
</dbReference>
<dbReference type="eggNOG" id="ENOG5032QT5">
    <property type="taxonomic scope" value="Bacteria"/>
</dbReference>
<evidence type="ECO:0000313" key="1">
    <source>
        <dbReference type="EMBL" id="CDF84846.1"/>
    </source>
</evidence>